<evidence type="ECO:0000259" key="2">
    <source>
        <dbReference type="Pfam" id="PF13968"/>
    </source>
</evidence>
<keyword evidence="4" id="KW-1185">Reference proteome</keyword>
<keyword evidence="1" id="KW-0812">Transmembrane</keyword>
<dbReference type="HOGENOM" id="CLU_008762_2_1_1"/>
<evidence type="ECO:0000313" key="3">
    <source>
        <dbReference type="EnsemblPlants" id="OPUNC11G16630.1"/>
    </source>
</evidence>
<dbReference type="Pfam" id="PF04578">
    <property type="entry name" value="DUF594"/>
    <property type="match status" value="1"/>
</dbReference>
<proteinExistence type="predicted"/>
<dbReference type="InterPro" id="IPR007658">
    <property type="entry name" value="DUF594"/>
</dbReference>
<dbReference type="Gramene" id="OPUNC11G16630.1">
    <property type="protein sequence ID" value="OPUNC11G16630.1"/>
    <property type="gene ID" value="OPUNC11G16630"/>
</dbReference>
<evidence type="ECO:0000256" key="1">
    <source>
        <dbReference type="SAM" id="Phobius"/>
    </source>
</evidence>
<dbReference type="InterPro" id="IPR025315">
    <property type="entry name" value="DUF4220"/>
</dbReference>
<dbReference type="EnsemblPlants" id="OPUNC11G16630.1">
    <property type="protein sequence ID" value="OPUNC11G16630.1"/>
    <property type="gene ID" value="OPUNC11G16630"/>
</dbReference>
<protein>
    <recommendedName>
        <fullName evidence="2">DUF4220 domain-containing protein</fullName>
    </recommendedName>
</protein>
<reference evidence="3" key="1">
    <citation type="submission" date="2015-04" db="UniProtKB">
        <authorList>
            <consortium name="EnsemblPlants"/>
        </authorList>
    </citation>
    <scope>IDENTIFICATION</scope>
</reference>
<dbReference type="AlphaFoldDB" id="A0A0E0MHA5"/>
<dbReference type="STRING" id="4537.A0A0E0MHA5"/>
<feature type="domain" description="DUF4220" evidence="2">
    <location>
        <begin position="84"/>
        <end position="468"/>
    </location>
</feature>
<feature type="transmembrane region" description="Helical" evidence="1">
    <location>
        <begin position="391"/>
        <end position="408"/>
    </location>
</feature>
<accession>A0A0E0MHA5</accession>
<feature type="transmembrane region" description="Helical" evidence="1">
    <location>
        <begin position="354"/>
        <end position="371"/>
    </location>
</feature>
<keyword evidence="1" id="KW-1133">Transmembrane helix</keyword>
<reference evidence="3" key="2">
    <citation type="submission" date="2018-05" db="EMBL/GenBank/DDBJ databases">
        <title>OpunRS2 (Oryza punctata Reference Sequence Version 2).</title>
        <authorList>
            <person name="Zhang J."/>
            <person name="Kudrna D."/>
            <person name="Lee S."/>
            <person name="Talag J."/>
            <person name="Welchert J."/>
            <person name="Wing R.A."/>
        </authorList>
    </citation>
    <scope>NUCLEOTIDE SEQUENCE [LARGE SCALE GENOMIC DNA]</scope>
</reference>
<organism evidence="3">
    <name type="scientific">Oryza punctata</name>
    <name type="common">Red rice</name>
    <dbReference type="NCBI Taxonomy" id="4537"/>
    <lineage>
        <taxon>Eukaryota</taxon>
        <taxon>Viridiplantae</taxon>
        <taxon>Streptophyta</taxon>
        <taxon>Embryophyta</taxon>
        <taxon>Tracheophyta</taxon>
        <taxon>Spermatophyta</taxon>
        <taxon>Magnoliopsida</taxon>
        <taxon>Liliopsida</taxon>
        <taxon>Poales</taxon>
        <taxon>Poaceae</taxon>
        <taxon>BOP clade</taxon>
        <taxon>Oryzoideae</taxon>
        <taxon>Oryzeae</taxon>
        <taxon>Oryzinae</taxon>
        <taxon>Oryza</taxon>
    </lineage>
</organism>
<dbReference type="Pfam" id="PF13968">
    <property type="entry name" value="DUF4220"/>
    <property type="match status" value="1"/>
</dbReference>
<name>A0A0E0MHA5_ORYPU</name>
<dbReference type="Proteomes" id="UP000026962">
    <property type="component" value="Chromosome 11"/>
</dbReference>
<sequence length="706" mass="80736">MAIYSKYLKNIVKHQRCAKMFGVVSSAANLFHADKLTAMISSVEMWVVLTTVLLVMKFTIDSFGPWYSNKFMCGTVAFLESNSQKMVHFTLGLMRPSPTATNDDFFQVWAVLMVTLQCSINVGSPYGSKQTTLVGLLSSLWTAKLLRDQTFLLLDAPLLLIWSLTAARMVAHFISSETASRINQQNMRLVSDYMKYEHERSDGSTAADPVAMSGYKYLVAGEQDNQLQDKTTGPTELSFQWHDKLITTESVWSLSEDRLLGNTADPNNKFKDVCLSFALYKLLRRRFYSLPMHEAADSKTKRLVFEGILGQKSGKGDDYERAFRITEVELSFLQDYFYGNHAVVFVNGFPLRRLALSLVLVAALLFIAYPVHRIPTRRSDHQQQQQLGQNTVTHGVFITYSIIALIIGKEVWEILIHVFSHWTKVWMLCWYIREPKLQCSTMEKVVRAMFRLVTRGKWNQKIGQYNILVSANIFRLILFRLRPRTVKLPARVTSAIFESFRGLQSRESLRSYFSDTFECNQDLMNQFSWANEVEADTHRILVWHIATCLCDIAKKPQETNDGYQHYLVAVRISNYCAYLLTLGSKLVPDSDDVSSKVFDAVRAEVFRATRRCKDIRHRLMEVAAQPDGQGESILKMGAMLGRQLLQTYEFQGRADDDVLWRVLAKFWTGFLLHLAASTEADDHKTHLQGRGELVVTYGYPITTQLL</sequence>
<evidence type="ECO:0000313" key="4">
    <source>
        <dbReference type="Proteomes" id="UP000026962"/>
    </source>
</evidence>
<keyword evidence="1" id="KW-0472">Membrane</keyword>
<dbReference type="eggNOG" id="ENOG502QSWW">
    <property type="taxonomic scope" value="Eukaryota"/>
</dbReference>
<dbReference type="PANTHER" id="PTHR31325">
    <property type="entry name" value="OS01G0798800 PROTEIN-RELATED"/>
    <property type="match status" value="1"/>
</dbReference>
<dbReference type="OMA" id="VEADTHR"/>